<evidence type="ECO:0000313" key="2">
    <source>
        <dbReference type="EMBL" id="BDG10560.1"/>
    </source>
</evidence>
<dbReference type="Proteomes" id="UP001162734">
    <property type="component" value="Chromosome"/>
</dbReference>
<evidence type="ECO:0000256" key="1">
    <source>
        <dbReference type="SAM" id="Phobius"/>
    </source>
</evidence>
<feature type="transmembrane region" description="Helical" evidence="1">
    <location>
        <begin position="48"/>
        <end position="69"/>
    </location>
</feature>
<evidence type="ECO:0000313" key="3">
    <source>
        <dbReference type="Proteomes" id="UP001162734"/>
    </source>
</evidence>
<gene>
    <name evidence="2" type="ORF">AMPC_36730</name>
</gene>
<keyword evidence="1" id="KW-0812">Transmembrane</keyword>
<accession>A0ABM7XF81</accession>
<keyword evidence="3" id="KW-1185">Reference proteome</keyword>
<organism evidence="2 3">
    <name type="scientific">Anaeromyxobacter paludicola</name>
    <dbReference type="NCBI Taxonomy" id="2918171"/>
    <lineage>
        <taxon>Bacteria</taxon>
        <taxon>Pseudomonadati</taxon>
        <taxon>Myxococcota</taxon>
        <taxon>Myxococcia</taxon>
        <taxon>Myxococcales</taxon>
        <taxon>Cystobacterineae</taxon>
        <taxon>Anaeromyxobacteraceae</taxon>
        <taxon>Anaeromyxobacter</taxon>
    </lineage>
</organism>
<dbReference type="RefSeq" id="WP_248343068.1">
    <property type="nucleotide sequence ID" value="NZ_AP025592.1"/>
</dbReference>
<dbReference type="EMBL" id="AP025592">
    <property type="protein sequence ID" value="BDG10560.1"/>
    <property type="molecule type" value="Genomic_DNA"/>
</dbReference>
<reference evidence="3" key="1">
    <citation type="journal article" date="2022" name="Int. J. Syst. Evol. Microbiol.">
        <title>Anaeromyxobacter oryzae sp. nov., Anaeromyxobacter diazotrophicus sp. nov. and Anaeromyxobacter paludicola sp. nov., isolated from paddy soils.</title>
        <authorList>
            <person name="Itoh H."/>
            <person name="Xu Z."/>
            <person name="Mise K."/>
            <person name="Masuda Y."/>
            <person name="Ushijima N."/>
            <person name="Hayakawa C."/>
            <person name="Shiratori Y."/>
            <person name="Senoo K."/>
        </authorList>
    </citation>
    <scope>NUCLEOTIDE SEQUENCE [LARGE SCALE GENOMIC DNA]</scope>
    <source>
        <strain evidence="3">Red630</strain>
    </source>
</reference>
<name>A0ABM7XF81_9BACT</name>
<sequence>MTSRVGTLVAAPGWGAPERALLAERSRGEAARTPAAWRPRGARRDAGAAAVLLGGWILATAFFVLGVAAPAARLGAPTAAALEGGTPSAPGLACVVNPGAERSLP</sequence>
<keyword evidence="1" id="KW-0472">Membrane</keyword>
<protein>
    <submittedName>
        <fullName evidence="2">Uncharacterized protein</fullName>
    </submittedName>
</protein>
<proteinExistence type="predicted"/>
<keyword evidence="1" id="KW-1133">Transmembrane helix</keyword>